<keyword evidence="6" id="KW-0843">Virulence</keyword>
<keyword evidence="4" id="KW-0964">Secreted</keyword>
<comment type="similarity">
    <text evidence="3">Belongs to the RxLR effector family.</text>
</comment>
<protein>
    <recommendedName>
        <fullName evidence="7">RxLR effector PexRD54 WY domain-containing protein</fullName>
    </recommendedName>
</protein>
<evidence type="ECO:0000313" key="9">
    <source>
        <dbReference type="Proteomes" id="UP000028582"/>
    </source>
</evidence>
<proteinExistence type="inferred from homology"/>
<evidence type="ECO:0000256" key="1">
    <source>
        <dbReference type="ARBA" id="ARBA00004340"/>
    </source>
</evidence>
<comment type="caution">
    <text evidence="8">The sequence shown here is derived from an EMBL/GenBank/DDBJ whole genome shotgun (WGS) entry which is preliminary data.</text>
</comment>
<comment type="subcellular location">
    <subcellularLocation>
        <location evidence="1">Host cell</location>
    </subcellularLocation>
    <subcellularLocation>
        <location evidence="2">Secreted</location>
    </subcellularLocation>
</comment>
<evidence type="ECO:0000259" key="7">
    <source>
        <dbReference type="Pfam" id="PF22748"/>
    </source>
</evidence>
<evidence type="ECO:0000313" key="8">
    <source>
        <dbReference type="EMBL" id="ETO71655.1"/>
    </source>
</evidence>
<dbReference type="EMBL" id="ANJA01002156">
    <property type="protein sequence ID" value="ETO71655.1"/>
    <property type="molecule type" value="Genomic_DNA"/>
</dbReference>
<evidence type="ECO:0000256" key="2">
    <source>
        <dbReference type="ARBA" id="ARBA00004613"/>
    </source>
</evidence>
<gene>
    <name evidence="8" type="ORF">F444_12035</name>
</gene>
<dbReference type="OrthoDB" id="112632at2759"/>
<reference evidence="8 9" key="1">
    <citation type="submission" date="2013-11" db="EMBL/GenBank/DDBJ databases">
        <title>The Genome Sequence of Phytophthora parasitica P1976.</title>
        <authorList>
            <consortium name="The Broad Institute Genomics Platform"/>
            <person name="Russ C."/>
            <person name="Tyler B."/>
            <person name="Panabieres F."/>
            <person name="Shan W."/>
            <person name="Tripathy S."/>
            <person name="Grunwald N."/>
            <person name="Machado M."/>
            <person name="Johnson C.S."/>
            <person name="Walker B."/>
            <person name="Young S."/>
            <person name="Zeng Q."/>
            <person name="Gargeya S."/>
            <person name="Fitzgerald M."/>
            <person name="Haas B."/>
            <person name="Abouelleil A."/>
            <person name="Allen A.W."/>
            <person name="Alvarado L."/>
            <person name="Arachchi H.M."/>
            <person name="Berlin A.M."/>
            <person name="Chapman S.B."/>
            <person name="Gainer-Dewar J."/>
            <person name="Goldberg J."/>
            <person name="Griggs A."/>
            <person name="Gujja S."/>
            <person name="Hansen M."/>
            <person name="Howarth C."/>
            <person name="Imamovic A."/>
            <person name="Ireland A."/>
            <person name="Larimer J."/>
            <person name="McCowan C."/>
            <person name="Murphy C."/>
            <person name="Pearson M."/>
            <person name="Poon T.W."/>
            <person name="Priest M."/>
            <person name="Roberts A."/>
            <person name="Saif S."/>
            <person name="Shea T."/>
            <person name="Sisk P."/>
            <person name="Sykes S."/>
            <person name="Wortman J."/>
            <person name="Nusbaum C."/>
            <person name="Birren B."/>
        </authorList>
    </citation>
    <scope>NUCLEOTIDE SEQUENCE [LARGE SCALE GENOMIC DNA]</scope>
    <source>
        <strain evidence="8 9">P1976</strain>
    </source>
</reference>
<sequence>MNNIFKKSESTLVRFNSFVLLATVALIVSIGVTSANTDAQITQPRPIPSAHSFRFNQTMVQVRTNAKSEERIIAHRWTEKIASILKSGTSKLAQGAKIQTWLLKRKTTDDIFKTLELNTAGKKIFEDPKFITWVVYVTKVEKQNPEEIVLSKLMAQYTPYSLAKMIASAKKVSNTEGLAILLQAQQRRVWMDTGKSGDDVFKLLKLDETGSKLFKRSRFTTWTSYVDEFNRNNPNEAVSLFSLLAKRYNEATLSEMIEAAKKVSSTESIATKLQSQQNKLWSSKKKSPDDVFKLLKLDKSNKAVLNDPKLRAFASYLKVINLANPRKEATLLATLSHYYDDVNLGLLLQEGKKFPETKKLAEELQVAQFARWLKEGETFESLFKLLSRKKEGWIIYPDMAFLKSYGDFYTTMMKTTH</sequence>
<dbReference type="GO" id="GO:0005576">
    <property type="term" value="C:extracellular region"/>
    <property type="evidence" value="ECO:0007669"/>
    <property type="project" value="UniProtKB-SubCell"/>
</dbReference>
<feature type="domain" description="RxLR effector PexRD54 WY" evidence="7">
    <location>
        <begin position="186"/>
        <end position="226"/>
    </location>
</feature>
<dbReference type="Pfam" id="PF22748">
    <property type="entry name" value="PexRD54_WY"/>
    <property type="match status" value="2"/>
</dbReference>
<feature type="domain" description="RxLR effector PexRD54 WY" evidence="7">
    <location>
        <begin position="97"/>
        <end position="137"/>
    </location>
</feature>
<evidence type="ECO:0000256" key="4">
    <source>
        <dbReference type="ARBA" id="ARBA00022525"/>
    </source>
</evidence>
<keyword evidence="5" id="KW-0732">Signal</keyword>
<accession>A0A080ZYE4</accession>
<organism evidence="8 9">
    <name type="scientific">Phytophthora nicotianae P1976</name>
    <dbReference type="NCBI Taxonomy" id="1317066"/>
    <lineage>
        <taxon>Eukaryota</taxon>
        <taxon>Sar</taxon>
        <taxon>Stramenopiles</taxon>
        <taxon>Oomycota</taxon>
        <taxon>Peronosporomycetes</taxon>
        <taxon>Peronosporales</taxon>
        <taxon>Peronosporaceae</taxon>
        <taxon>Phytophthora</taxon>
    </lineage>
</organism>
<evidence type="ECO:0000256" key="3">
    <source>
        <dbReference type="ARBA" id="ARBA00010400"/>
    </source>
</evidence>
<dbReference type="InterPro" id="IPR054463">
    <property type="entry name" value="PexRD54_WY"/>
</dbReference>
<dbReference type="Proteomes" id="UP000028582">
    <property type="component" value="Unassembled WGS sequence"/>
</dbReference>
<evidence type="ECO:0000256" key="6">
    <source>
        <dbReference type="ARBA" id="ARBA00023026"/>
    </source>
</evidence>
<name>A0A080ZYE4_PHYNI</name>
<evidence type="ECO:0000256" key="5">
    <source>
        <dbReference type="ARBA" id="ARBA00022729"/>
    </source>
</evidence>
<dbReference type="AlphaFoldDB" id="A0A080ZYE4"/>
<dbReference type="GO" id="GO:0043657">
    <property type="term" value="C:host cell"/>
    <property type="evidence" value="ECO:0007669"/>
    <property type="project" value="UniProtKB-SubCell"/>
</dbReference>